<dbReference type="Gene3D" id="2.60.120.200">
    <property type="match status" value="1"/>
</dbReference>
<dbReference type="InterPro" id="IPR013320">
    <property type="entry name" value="ConA-like_dom_sf"/>
</dbReference>
<organism evidence="2 3">
    <name type="scientific">endosymbiont of Lamellibrachia luymesi</name>
    <dbReference type="NCBI Taxonomy" id="2200907"/>
    <lineage>
        <taxon>Bacteria</taxon>
        <taxon>Pseudomonadati</taxon>
        <taxon>Pseudomonadota</taxon>
        <taxon>Gammaproteobacteria</taxon>
        <taxon>sulfur-oxidizing symbionts</taxon>
    </lineage>
</organism>
<evidence type="ECO:0000313" key="3">
    <source>
        <dbReference type="Proteomes" id="UP000255508"/>
    </source>
</evidence>
<dbReference type="EMBL" id="QFXD01000299">
    <property type="protein sequence ID" value="RDH85603.1"/>
    <property type="molecule type" value="Genomic_DNA"/>
</dbReference>
<evidence type="ECO:0000313" key="2">
    <source>
        <dbReference type="EMBL" id="RDH85603.1"/>
    </source>
</evidence>
<dbReference type="Pfam" id="PF13385">
    <property type="entry name" value="Laminin_G_3"/>
    <property type="match status" value="1"/>
</dbReference>
<gene>
    <name evidence="2" type="ORF">DIZ79_16735</name>
</gene>
<feature type="region of interest" description="Disordered" evidence="1">
    <location>
        <begin position="1"/>
        <end position="25"/>
    </location>
</feature>
<feature type="compositionally biased region" description="Polar residues" evidence="1">
    <location>
        <begin position="1"/>
        <end position="17"/>
    </location>
</feature>
<dbReference type="AlphaFoldDB" id="A0A370DL78"/>
<name>A0A370DL78_9GAMM</name>
<dbReference type="SUPFAM" id="SSF49899">
    <property type="entry name" value="Concanavalin A-like lectins/glucanases"/>
    <property type="match status" value="1"/>
</dbReference>
<sequence>MEGVSTSEIPSTSAQEESSYKGPAARTSDVQAFRISLWENLRSTSRCGNCHGEPGQSPLFARNDDVNLAYNAANSLVDLVSPGDSRLVTKTGGGHNCWLASDIACADTITAYIEAWANSSGIGGGRQIELKAPPIKEVGDSRILPDDFGLFSVTVYPLLTSHCAECHNENAVTPEAPYFAGPDVAVAYEAVASKLDLNRPEASRLVVRLRTEFHNCWNGECLADADDMEAQVAAFAAQVPISQVDPALVLSKALNLADGVIASGGSRHGTNQIALYEFKTGEGDIAYDTSGVEPGLNLTLSGEVAWVGGWGLEFSGGKAQGSTGASSKLNELIQATGEYTIEAWVVPANVTQEGPARIVSYSGGTDIRNFTLGQTRYNYDFLQRSNQTGANGEPALSTADADERLQATEQHVVVTFDPVNGRSIYVNGRFTDDLDPVPGGNLNDWDDTFALVLGNEVSGNRPWQGKLRMLAIHNRAMTPEQIDRNLAAGVGEKYFLLFSVSELVGLPESYILFEVTQYDSYSYLFNQPRFISLDADVQPTGLPLAGMRLGMNGREVEVGQTYNNLDLTIGGSAYSAEQGQLLSPLGTAIASELGVAGDEFFLSFERLGSQSNVYTEPLPLAPPPPADGEPQSVIGLRTFDEINASMSALTGVSSTRPEVSATFESVKQQLPAIETIGGFLSAHQVAVSQLAIEYCNALVDDPVLRSGYFPGFPFDSEPQSAFTTSRDLMLDPLMTRMLGGGLADQPSETNVRAELDQLTDLLIACGAGCEPGRTAVVVKANCAALLGSAVLLLQ</sequence>
<protein>
    <submittedName>
        <fullName evidence="2">ATPase</fullName>
    </submittedName>
</protein>
<dbReference type="Proteomes" id="UP000255508">
    <property type="component" value="Unassembled WGS sequence"/>
</dbReference>
<reference evidence="2 3" key="1">
    <citation type="journal article" date="2018" name="ISME J.">
        <title>Endosymbiont genomes yield clues of tubeworm success.</title>
        <authorList>
            <person name="Li Y."/>
            <person name="Liles M.R."/>
            <person name="Halanych K.M."/>
        </authorList>
    </citation>
    <scope>NUCLEOTIDE SEQUENCE [LARGE SCALE GENOMIC DNA]</scope>
    <source>
        <strain evidence="2">A1422</strain>
    </source>
</reference>
<comment type="caution">
    <text evidence="2">The sequence shown here is derived from an EMBL/GenBank/DDBJ whole genome shotgun (WGS) entry which is preliminary data.</text>
</comment>
<accession>A0A370DL78</accession>
<proteinExistence type="predicted"/>
<evidence type="ECO:0000256" key="1">
    <source>
        <dbReference type="SAM" id="MobiDB-lite"/>
    </source>
</evidence>